<accession>A0A6C0KH39</accession>
<dbReference type="AlphaFoldDB" id="A0A6C0KH39"/>
<protein>
    <submittedName>
        <fullName evidence="1">Uncharacterized protein</fullName>
    </submittedName>
</protein>
<reference evidence="1" key="1">
    <citation type="journal article" date="2020" name="Nature">
        <title>Giant virus diversity and host interactions through global metagenomics.</title>
        <authorList>
            <person name="Schulz F."/>
            <person name="Roux S."/>
            <person name="Paez-Espino D."/>
            <person name="Jungbluth S."/>
            <person name="Walsh D.A."/>
            <person name="Denef V.J."/>
            <person name="McMahon K.D."/>
            <person name="Konstantinidis K.T."/>
            <person name="Eloe-Fadrosh E.A."/>
            <person name="Kyrpides N.C."/>
            <person name="Woyke T."/>
        </authorList>
    </citation>
    <scope>NUCLEOTIDE SEQUENCE</scope>
    <source>
        <strain evidence="1">GVMAG-S-3300010158-109</strain>
    </source>
</reference>
<name>A0A6C0KH39_9ZZZZ</name>
<proteinExistence type="predicted"/>
<evidence type="ECO:0000313" key="1">
    <source>
        <dbReference type="EMBL" id="QHU15648.1"/>
    </source>
</evidence>
<sequence>MIIHIFILSEYKESPMSSIFVKTLAGDLLPIDLPQNYRTEHFGHALRRSICQKYSGYLPENTDPTQISLFRSFPKRAGFSNNLKGIKPGDTICMFLKEPHNTVLVKIEYPFFRYSFSDADVKVCFEYNVVEKRYMYQKQLFSSVEKMITHLEKSGVVSCQNASDFNHIWWVYN</sequence>
<dbReference type="EMBL" id="MN740867">
    <property type="protein sequence ID" value="QHU15648.1"/>
    <property type="molecule type" value="Genomic_DNA"/>
</dbReference>
<organism evidence="1">
    <name type="scientific">viral metagenome</name>
    <dbReference type="NCBI Taxonomy" id="1070528"/>
    <lineage>
        <taxon>unclassified sequences</taxon>
        <taxon>metagenomes</taxon>
        <taxon>organismal metagenomes</taxon>
    </lineage>
</organism>